<feature type="binding site" evidence="5">
    <location>
        <position position="155"/>
    </location>
    <ligand>
        <name>Zn(2+)</name>
        <dbReference type="ChEBI" id="CHEBI:29105"/>
    </ligand>
</feature>
<keyword evidence="1 5" id="KW-0963">Cytoplasm</keyword>
<evidence type="ECO:0000256" key="2">
    <source>
        <dbReference type="ARBA" id="ARBA00022723"/>
    </source>
</evidence>
<evidence type="ECO:0000256" key="1">
    <source>
        <dbReference type="ARBA" id="ARBA00022490"/>
    </source>
</evidence>
<dbReference type="EMBL" id="CP021081">
    <property type="protein sequence ID" value="ASN81964.1"/>
    <property type="molecule type" value="Genomic_DNA"/>
</dbReference>
<comment type="subunit">
    <text evidence="5">Homodimer.</text>
</comment>
<dbReference type="Proteomes" id="UP000259030">
    <property type="component" value="Chromosome"/>
</dbReference>
<dbReference type="GO" id="GO:0008270">
    <property type="term" value="F:zinc ion binding"/>
    <property type="evidence" value="ECO:0007669"/>
    <property type="project" value="UniProtKB-UniRule"/>
</dbReference>
<dbReference type="EC" id="3.-.-.-" evidence="5"/>
<keyword evidence="8" id="KW-1185">Reference proteome</keyword>
<evidence type="ECO:0000256" key="4">
    <source>
        <dbReference type="ARBA" id="ARBA00022833"/>
    </source>
</evidence>
<feature type="binding site" evidence="5">
    <location>
        <position position="159"/>
    </location>
    <ligand>
        <name>Zn(2+)</name>
        <dbReference type="ChEBI" id="CHEBI:29105"/>
    </ligand>
</feature>
<name>A0A221SZA2_9DEIO</name>
<keyword evidence="4 5" id="KW-0862">Zinc</keyword>
<sequence>MTDARYPLGPMPLVQSLTPAQRNEARRAVAALPAALRAAVQDLTDAQLDTPYREGGWTVRQVVHHVADSHLNAFVRLKLALTEPNPTIKPYDEALWAQLPDTQLPVGVSLDLLGALHTRLSALLDSVTDWTRPWTHPATGQTWTVDSLLAMYAWHGQHHTAHITALRAQRGW</sequence>
<evidence type="ECO:0000313" key="7">
    <source>
        <dbReference type="EMBL" id="ASN81964.1"/>
    </source>
</evidence>
<dbReference type="InterPro" id="IPR024775">
    <property type="entry name" value="DinB-like"/>
</dbReference>
<dbReference type="Gene3D" id="1.20.120.450">
    <property type="entry name" value="dinb family like domain"/>
    <property type="match status" value="1"/>
</dbReference>
<proteinExistence type="inferred from homology"/>
<dbReference type="GO" id="GO:0016787">
    <property type="term" value="F:hydrolase activity"/>
    <property type="evidence" value="ECO:0007669"/>
    <property type="project" value="UniProtKB-UniRule"/>
</dbReference>
<keyword evidence="3 5" id="KW-0378">Hydrolase</keyword>
<gene>
    <name evidence="7" type="ORF">DFI_02730</name>
</gene>
<dbReference type="KEGG" id="dfc:DFI_02730"/>
<dbReference type="HAMAP" id="MF_01256">
    <property type="entry name" value="YfiT_hydrol"/>
    <property type="match status" value="1"/>
</dbReference>
<evidence type="ECO:0000256" key="3">
    <source>
        <dbReference type="ARBA" id="ARBA00022801"/>
    </source>
</evidence>
<keyword evidence="2 5" id="KW-0479">Metal-binding</keyword>
<dbReference type="SUPFAM" id="SSF109854">
    <property type="entry name" value="DinB/YfiT-like putative metalloenzymes"/>
    <property type="match status" value="1"/>
</dbReference>
<comment type="function">
    <text evidence="5">Possible metal-dependent hydrolase.</text>
</comment>
<evidence type="ECO:0000259" key="6">
    <source>
        <dbReference type="Pfam" id="PF12867"/>
    </source>
</evidence>
<evidence type="ECO:0000313" key="8">
    <source>
        <dbReference type="Proteomes" id="UP000259030"/>
    </source>
</evidence>
<dbReference type="RefSeq" id="WP_027463387.1">
    <property type="nucleotide sequence ID" value="NZ_CP021081.1"/>
</dbReference>
<protein>
    <recommendedName>
        <fullName evidence="5">Putative metal-dependent hydrolase DFI_02730</fullName>
        <ecNumber evidence="5">3.-.-.-</ecNumber>
    </recommendedName>
</protein>
<accession>A0A221SZA2</accession>
<dbReference type="InterPro" id="IPR023774">
    <property type="entry name" value="Put_metal_dep_hydrolase_YfiT"/>
</dbReference>
<organism evidence="7 8">
    <name type="scientific">Deinococcus ficus</name>
    <dbReference type="NCBI Taxonomy" id="317577"/>
    <lineage>
        <taxon>Bacteria</taxon>
        <taxon>Thermotogati</taxon>
        <taxon>Deinococcota</taxon>
        <taxon>Deinococci</taxon>
        <taxon>Deinococcales</taxon>
        <taxon>Deinococcaceae</taxon>
        <taxon>Deinococcus</taxon>
    </lineage>
</organism>
<dbReference type="GO" id="GO:0005737">
    <property type="term" value="C:cytoplasm"/>
    <property type="evidence" value="ECO:0007669"/>
    <property type="project" value="UniProtKB-SubCell"/>
</dbReference>
<reference evidence="7 8" key="1">
    <citation type="submission" date="2017-05" db="EMBL/GenBank/DDBJ databases">
        <title>The complete genome sequence of Deinococcus ficus isolated from the rhizosphere of the Ficus religiosa L. in Taiwan.</title>
        <authorList>
            <person name="Wu K.-M."/>
            <person name="Liao T.-L."/>
            <person name="Liu Y.-M."/>
            <person name="Young C.-C."/>
            <person name="Tsai S.-F."/>
        </authorList>
    </citation>
    <scope>NUCLEOTIDE SEQUENCE [LARGE SCALE GENOMIC DNA]</scope>
    <source>
        <strain evidence="7 8">CC-FR2-10</strain>
    </source>
</reference>
<evidence type="ECO:0000256" key="5">
    <source>
        <dbReference type="HAMAP-Rule" id="MF_01256"/>
    </source>
</evidence>
<comment type="similarity">
    <text evidence="5">Belongs to the metal hydrolase YfiT family.</text>
</comment>
<feature type="binding site" evidence="5">
    <location>
        <position position="65"/>
    </location>
    <ligand>
        <name>Zn(2+)</name>
        <dbReference type="ChEBI" id="CHEBI:29105"/>
    </ligand>
</feature>
<dbReference type="NCBIfam" id="NF009807">
    <property type="entry name" value="PRK13291.1"/>
    <property type="match status" value="1"/>
</dbReference>
<dbReference type="AlphaFoldDB" id="A0A221SZA2"/>
<dbReference type="Pfam" id="PF12867">
    <property type="entry name" value="DinB_2"/>
    <property type="match status" value="1"/>
</dbReference>
<dbReference type="STRING" id="317577.GCA_000419625_00594"/>
<feature type="domain" description="DinB-like" evidence="6">
    <location>
        <begin position="32"/>
        <end position="163"/>
    </location>
</feature>
<comment type="cofactor">
    <cofactor evidence="5">
        <name>Zn(2+)</name>
        <dbReference type="ChEBI" id="CHEBI:29105"/>
    </cofactor>
    <text evidence="5">Binds 1 zinc ion per subunit.</text>
</comment>
<dbReference type="InterPro" id="IPR034660">
    <property type="entry name" value="DinB/YfiT-like"/>
</dbReference>
<comment type="subcellular location">
    <subcellularLocation>
        <location evidence="5">Cytoplasm</location>
    </subcellularLocation>
</comment>